<dbReference type="InterPro" id="IPR036688">
    <property type="entry name" value="MoeA_C_domain_IV_sf"/>
</dbReference>
<dbReference type="RefSeq" id="WP_161315055.1">
    <property type="nucleotide sequence ID" value="NZ_WTUW01000002.1"/>
</dbReference>
<dbReference type="InterPro" id="IPR036425">
    <property type="entry name" value="MoaB/Mog-like_dom_sf"/>
</dbReference>
<gene>
    <name evidence="13" type="ORF">GQE98_07465</name>
</gene>
<evidence type="ECO:0000256" key="6">
    <source>
        <dbReference type="ARBA" id="ARBA00022679"/>
    </source>
</evidence>
<accession>A0A6L8W7E8</accession>
<proteinExistence type="inferred from homology"/>
<keyword evidence="7 11" id="KW-0479">Metal-binding</keyword>
<keyword evidence="5 11" id="KW-0500">Molybdenum</keyword>
<feature type="domain" description="MoaB/Mog" evidence="12">
    <location>
        <begin position="175"/>
        <end position="312"/>
    </location>
</feature>
<evidence type="ECO:0000256" key="3">
    <source>
        <dbReference type="ARBA" id="ARBA00005046"/>
    </source>
</evidence>
<organism evidence="13 14">
    <name type="scientific">Sneathiella litorea</name>
    <dbReference type="NCBI Taxonomy" id="2606216"/>
    <lineage>
        <taxon>Bacteria</taxon>
        <taxon>Pseudomonadati</taxon>
        <taxon>Pseudomonadota</taxon>
        <taxon>Alphaproteobacteria</taxon>
        <taxon>Sneathiellales</taxon>
        <taxon>Sneathiellaceae</taxon>
        <taxon>Sneathiella</taxon>
    </lineage>
</organism>
<comment type="caution">
    <text evidence="13">The sequence shown here is derived from an EMBL/GenBank/DDBJ whole genome shotgun (WGS) entry which is preliminary data.</text>
</comment>
<dbReference type="SUPFAM" id="SSF63867">
    <property type="entry name" value="MoeA C-terminal domain-like"/>
    <property type="match status" value="1"/>
</dbReference>
<reference evidence="13 14" key="1">
    <citation type="submission" date="2019-12" db="EMBL/GenBank/DDBJ databases">
        <title>Snethiella sp. nov. sp. isolated from sea sand.</title>
        <authorList>
            <person name="Kim J."/>
            <person name="Jeong S.E."/>
            <person name="Jung H.S."/>
            <person name="Jeon C.O."/>
        </authorList>
    </citation>
    <scope>NUCLEOTIDE SEQUENCE [LARGE SCALE GENOMIC DNA]</scope>
    <source>
        <strain evidence="13 14">DP05</strain>
    </source>
</reference>
<dbReference type="InterPro" id="IPR005111">
    <property type="entry name" value="MoeA_C_domain_IV"/>
</dbReference>
<name>A0A6L8W7E8_9PROT</name>
<evidence type="ECO:0000256" key="2">
    <source>
        <dbReference type="ARBA" id="ARBA00002901"/>
    </source>
</evidence>
<evidence type="ECO:0000313" key="14">
    <source>
        <dbReference type="Proteomes" id="UP000476030"/>
    </source>
</evidence>
<comment type="catalytic activity">
    <reaction evidence="10">
        <text>adenylyl-molybdopterin + molybdate = Mo-molybdopterin + AMP + H(+)</text>
        <dbReference type="Rhea" id="RHEA:35047"/>
        <dbReference type="ChEBI" id="CHEBI:15378"/>
        <dbReference type="ChEBI" id="CHEBI:36264"/>
        <dbReference type="ChEBI" id="CHEBI:62727"/>
        <dbReference type="ChEBI" id="CHEBI:71302"/>
        <dbReference type="ChEBI" id="CHEBI:456215"/>
        <dbReference type="EC" id="2.10.1.1"/>
    </reaction>
</comment>
<comment type="pathway">
    <text evidence="3 11">Cofactor biosynthesis; molybdopterin biosynthesis.</text>
</comment>
<dbReference type="CDD" id="cd00887">
    <property type="entry name" value="MoeA"/>
    <property type="match status" value="1"/>
</dbReference>
<evidence type="ECO:0000256" key="1">
    <source>
        <dbReference type="ARBA" id="ARBA00001946"/>
    </source>
</evidence>
<dbReference type="Gene3D" id="2.170.190.11">
    <property type="entry name" value="Molybdopterin biosynthesis moea protein, domain 3"/>
    <property type="match status" value="1"/>
</dbReference>
<evidence type="ECO:0000256" key="8">
    <source>
        <dbReference type="ARBA" id="ARBA00022842"/>
    </source>
</evidence>
<comment type="function">
    <text evidence="2 11">Catalyzes the insertion of molybdate into adenylated molybdopterin with the concomitant release of AMP.</text>
</comment>
<dbReference type="EC" id="2.10.1.1" evidence="11"/>
<dbReference type="InterPro" id="IPR001453">
    <property type="entry name" value="MoaB/Mog_dom"/>
</dbReference>
<dbReference type="PANTHER" id="PTHR10192:SF5">
    <property type="entry name" value="GEPHYRIN"/>
    <property type="match status" value="1"/>
</dbReference>
<evidence type="ECO:0000256" key="11">
    <source>
        <dbReference type="RuleBase" id="RU365090"/>
    </source>
</evidence>
<dbReference type="Pfam" id="PF03453">
    <property type="entry name" value="MoeA_N"/>
    <property type="match status" value="1"/>
</dbReference>
<dbReference type="FunFam" id="3.40.980.10:FF:000004">
    <property type="entry name" value="Molybdopterin molybdenumtransferase"/>
    <property type="match status" value="1"/>
</dbReference>
<comment type="cofactor">
    <cofactor evidence="1 11">
        <name>Mg(2+)</name>
        <dbReference type="ChEBI" id="CHEBI:18420"/>
    </cofactor>
</comment>
<keyword evidence="9 11" id="KW-0501">Molybdenum cofactor biosynthesis</keyword>
<dbReference type="AlphaFoldDB" id="A0A6L8W7E8"/>
<dbReference type="Proteomes" id="UP000476030">
    <property type="component" value="Unassembled WGS sequence"/>
</dbReference>
<keyword evidence="6 11" id="KW-0808">Transferase</keyword>
<dbReference type="GO" id="GO:0061599">
    <property type="term" value="F:molybdopterin molybdotransferase activity"/>
    <property type="evidence" value="ECO:0007669"/>
    <property type="project" value="UniProtKB-UniRule"/>
</dbReference>
<dbReference type="SUPFAM" id="SSF53218">
    <property type="entry name" value="Molybdenum cofactor biosynthesis proteins"/>
    <property type="match status" value="1"/>
</dbReference>
<dbReference type="NCBIfam" id="NF045515">
    <property type="entry name" value="Glp_gephyrin"/>
    <property type="match status" value="1"/>
</dbReference>
<evidence type="ECO:0000256" key="7">
    <source>
        <dbReference type="ARBA" id="ARBA00022723"/>
    </source>
</evidence>
<keyword evidence="14" id="KW-1185">Reference proteome</keyword>
<dbReference type="InterPro" id="IPR008284">
    <property type="entry name" value="MoCF_biosynth_CS"/>
</dbReference>
<dbReference type="Pfam" id="PF00994">
    <property type="entry name" value="MoCF_biosynth"/>
    <property type="match status" value="1"/>
</dbReference>
<sequence>MISVDEARAKILKDIRPVGTEVIALSHASGRVMANDAISRRTQPPSDMSAMDGFAVKAADIVTTPVDLKIIGEVPAGGGLNIEVKAGEAVRIFTGAPLPRGTDTIVIQEDTEFTEETVTIKEGSAKGTYVRPAGLDFREGDVGLSAPKILAPRDIGLLASMNIPWVTVRRKPRIALLSTGDELVRPGEPLGTNQIISSNSLLVASIIEAAGGEALDLGIAKDNAESLREKVQDAKSADMLITLGGASVGDHDLIQPVLGKEGLSVDFWRIAMRPGKPLIFGSFAEIPMLGMPGNPVSSMICSYLFLIPALDVLRGLPPRHPPRQKAVLGHDLKQNDRREDYMRAQIIGEENGLPLVQLFSKQDSSMLSPLSSADCLIVREPFAEALVKGAEVEMIPLTHPYPAV</sequence>
<dbReference type="Gene3D" id="2.40.340.10">
    <property type="entry name" value="MoeA, C-terminal, domain IV"/>
    <property type="match status" value="1"/>
</dbReference>
<dbReference type="InterPro" id="IPR038987">
    <property type="entry name" value="MoeA-like"/>
</dbReference>
<protein>
    <recommendedName>
        <fullName evidence="11">Molybdopterin molybdenumtransferase</fullName>
        <ecNumber evidence="11">2.10.1.1</ecNumber>
    </recommendedName>
</protein>
<dbReference type="PROSITE" id="PS01079">
    <property type="entry name" value="MOCF_BIOSYNTHESIS_2"/>
    <property type="match status" value="1"/>
</dbReference>
<dbReference type="GO" id="GO:0005829">
    <property type="term" value="C:cytosol"/>
    <property type="evidence" value="ECO:0007669"/>
    <property type="project" value="TreeGrafter"/>
</dbReference>
<dbReference type="FunFam" id="2.170.190.11:FF:000001">
    <property type="entry name" value="Molybdopterin molybdenumtransferase"/>
    <property type="match status" value="1"/>
</dbReference>
<keyword evidence="8 11" id="KW-0460">Magnesium</keyword>
<dbReference type="InterPro" id="IPR005110">
    <property type="entry name" value="MoeA_linker/N"/>
</dbReference>
<dbReference type="EMBL" id="WTUW01000002">
    <property type="protein sequence ID" value="MZR30473.1"/>
    <property type="molecule type" value="Genomic_DNA"/>
</dbReference>
<dbReference type="PANTHER" id="PTHR10192">
    <property type="entry name" value="MOLYBDOPTERIN BIOSYNTHESIS PROTEIN"/>
    <property type="match status" value="1"/>
</dbReference>
<evidence type="ECO:0000313" key="13">
    <source>
        <dbReference type="EMBL" id="MZR30473.1"/>
    </source>
</evidence>
<dbReference type="SMART" id="SM00852">
    <property type="entry name" value="MoCF_biosynth"/>
    <property type="match status" value="1"/>
</dbReference>
<dbReference type="InterPro" id="IPR036135">
    <property type="entry name" value="MoeA_linker/N_sf"/>
</dbReference>
<dbReference type="GO" id="GO:0006777">
    <property type="term" value="P:Mo-molybdopterin cofactor biosynthetic process"/>
    <property type="evidence" value="ECO:0007669"/>
    <property type="project" value="UniProtKB-UniRule"/>
</dbReference>
<evidence type="ECO:0000256" key="9">
    <source>
        <dbReference type="ARBA" id="ARBA00023150"/>
    </source>
</evidence>
<evidence type="ECO:0000256" key="10">
    <source>
        <dbReference type="ARBA" id="ARBA00047317"/>
    </source>
</evidence>
<evidence type="ECO:0000256" key="5">
    <source>
        <dbReference type="ARBA" id="ARBA00022505"/>
    </source>
</evidence>
<comment type="similarity">
    <text evidence="4 11">Belongs to the MoeA family.</text>
</comment>
<dbReference type="UniPathway" id="UPA00344"/>
<dbReference type="GO" id="GO:0046872">
    <property type="term" value="F:metal ion binding"/>
    <property type="evidence" value="ECO:0007669"/>
    <property type="project" value="UniProtKB-UniRule"/>
</dbReference>
<dbReference type="Gene3D" id="3.40.980.10">
    <property type="entry name" value="MoaB/Mog-like domain"/>
    <property type="match status" value="1"/>
</dbReference>
<evidence type="ECO:0000259" key="12">
    <source>
        <dbReference type="SMART" id="SM00852"/>
    </source>
</evidence>
<dbReference type="Gene3D" id="3.90.105.10">
    <property type="entry name" value="Molybdopterin biosynthesis moea protein, domain 2"/>
    <property type="match status" value="1"/>
</dbReference>
<evidence type="ECO:0000256" key="4">
    <source>
        <dbReference type="ARBA" id="ARBA00010763"/>
    </source>
</evidence>
<dbReference type="SUPFAM" id="SSF63882">
    <property type="entry name" value="MoeA N-terminal region -like"/>
    <property type="match status" value="1"/>
</dbReference>
<dbReference type="Pfam" id="PF03454">
    <property type="entry name" value="MoeA_C"/>
    <property type="match status" value="1"/>
</dbReference>